<dbReference type="EMBL" id="QPJD01000018">
    <property type="protein sequence ID" value="RCW42216.1"/>
    <property type="molecule type" value="Genomic_DNA"/>
</dbReference>
<dbReference type="InterPro" id="IPR008792">
    <property type="entry name" value="PQQD"/>
</dbReference>
<keyword evidence="2" id="KW-1185">Reference proteome</keyword>
<dbReference type="RefSeq" id="WP_114383163.1">
    <property type="nucleotide sequence ID" value="NZ_QPJD01000018.1"/>
</dbReference>
<gene>
    <name evidence="1" type="ORF">DFP97_11845</name>
</gene>
<protein>
    <submittedName>
        <fullName evidence="1">Coenzyme PQQ synthesis protein D (PqqD)</fullName>
    </submittedName>
</protein>
<evidence type="ECO:0000313" key="2">
    <source>
        <dbReference type="Proteomes" id="UP000252415"/>
    </source>
</evidence>
<organism evidence="1 2">
    <name type="scientific">Paenibacillus prosopidis</name>
    <dbReference type="NCBI Taxonomy" id="630520"/>
    <lineage>
        <taxon>Bacteria</taxon>
        <taxon>Bacillati</taxon>
        <taxon>Bacillota</taxon>
        <taxon>Bacilli</taxon>
        <taxon>Bacillales</taxon>
        <taxon>Paenibacillaceae</taxon>
        <taxon>Paenibacillus</taxon>
    </lineage>
</organism>
<dbReference type="InterPro" id="IPR041881">
    <property type="entry name" value="PqqD_sf"/>
</dbReference>
<reference evidence="1 2" key="1">
    <citation type="submission" date="2018-07" db="EMBL/GenBank/DDBJ databases">
        <title>Genomic Encyclopedia of Type Strains, Phase III (KMG-III): the genomes of soil and plant-associated and newly described type strains.</title>
        <authorList>
            <person name="Whitman W."/>
        </authorList>
    </citation>
    <scope>NUCLEOTIDE SEQUENCE [LARGE SCALE GENOMIC DNA]</scope>
    <source>
        <strain evidence="1 2">CECT 7506</strain>
    </source>
</reference>
<dbReference type="Gene3D" id="1.10.10.1150">
    <property type="entry name" value="Coenzyme PQQ synthesis protein D (PqqD)"/>
    <property type="match status" value="1"/>
</dbReference>
<dbReference type="AlphaFoldDB" id="A0A368VQG8"/>
<accession>A0A368VQG8</accession>
<sequence>MASYIHKEKFEVLELDGESVILNADAFMVTTLNEVGSFCWSLLHEPCTIRQMIQTVQTHYAVEDESIEQDIEQFVTHLMDCGLIRHAS</sequence>
<dbReference type="OrthoDB" id="2882895at2"/>
<proteinExistence type="predicted"/>
<evidence type="ECO:0000313" key="1">
    <source>
        <dbReference type="EMBL" id="RCW42216.1"/>
    </source>
</evidence>
<dbReference type="Pfam" id="PF05402">
    <property type="entry name" value="PqqD"/>
    <property type="match status" value="1"/>
</dbReference>
<dbReference type="Proteomes" id="UP000252415">
    <property type="component" value="Unassembled WGS sequence"/>
</dbReference>
<name>A0A368VQG8_9BACL</name>
<comment type="caution">
    <text evidence="1">The sequence shown here is derived from an EMBL/GenBank/DDBJ whole genome shotgun (WGS) entry which is preliminary data.</text>
</comment>